<dbReference type="Proteomes" id="UP000026994">
    <property type="component" value="Segment"/>
</dbReference>
<sequence length="417" mass="48540">MAKHKEYKNIPLVDIKDNTRMMNIYYRGVVEELNKKRIKDNYEKRDAGSISEEGNGTTWLPLIIVECKSSENPEERIQDIMPLVIEVVTEELGLKYSQFKLNDSIKIENVAGSILDGLGVELKSYWDIKVTTEPVKDKNIFGVEKKGKFFVYASIIKRQEFRICNENSYRIVGFTPKVGADWSTYLSSADYDRLYKLFKVCVKQSGEEKLRYLFKYWCFIDTFSRHTASLAYDRKKEEELSDKHRALNVSYVLKMLDLPAESLKEFIWKNVEDKEYHLGVNKFYLEVYCHLIGVGTEENIKELVKRVASGDTPEEVKQRAGILLGILTQKGIDSKEEAYFVKEIYPVIKEAVDPSNTYFLEESRDSFRRLAVRVDRLYYQKAIVYSIAFSRTVWYDSLSDMYADLAEKFDNISKGGR</sequence>
<accession>A0A059T6T1</accession>
<dbReference type="EMBL" id="KJ094029">
    <property type="protein sequence ID" value="AHL19077.1"/>
    <property type="molecule type" value="Genomic_DNA"/>
</dbReference>
<proteinExistence type="predicted"/>
<evidence type="ECO:0000313" key="2">
    <source>
        <dbReference type="Proteomes" id="UP000026994"/>
    </source>
</evidence>
<evidence type="ECO:0000313" key="1">
    <source>
        <dbReference type="EMBL" id="AHL19077.1"/>
    </source>
</evidence>
<reference evidence="1 2" key="1">
    <citation type="journal article" date="2014" name="Appl. Environ. Microbiol.">
        <title>Comparative genomic and morphological analysis of Listeria phages isolated from farm environments.</title>
        <authorList>
            <person name="Denes T."/>
            <person name="Vongkamjan K."/>
            <person name="Ackermann H.W."/>
            <person name="Moreno Switt A.I."/>
            <person name="Wiedmann M."/>
            <person name="den Bakker H.C."/>
        </authorList>
    </citation>
    <scope>NUCLEOTIDE SEQUENCE [LARGE SCALE GENOMIC DNA]</scope>
</reference>
<protein>
    <submittedName>
        <fullName evidence="1">Uncharacterized protein</fullName>
    </submittedName>
</protein>
<keyword evidence="2" id="KW-1185">Reference proteome</keyword>
<name>A0A059T6T1_9CAUD</name>
<organism evidence="1 2">
    <name type="scientific">Listeria phage LP-064</name>
    <dbReference type="NCBI Taxonomy" id="1458853"/>
    <lineage>
        <taxon>Viruses</taxon>
        <taxon>Duplodnaviria</taxon>
        <taxon>Heunggongvirae</taxon>
        <taxon>Uroviricota</taxon>
        <taxon>Caudoviricetes</taxon>
        <taxon>Herelleviridae</taxon>
        <taxon>Jasinskavirinae</taxon>
        <taxon>Pecentumvirus</taxon>
        <taxon>Pecentumvirus LP064</taxon>
    </lineage>
</organism>
<gene>
    <name evidence="1" type="ORF">LP064_057</name>
</gene>